<name>A0A7D7AZN5_CITFR</name>
<proteinExistence type="predicted"/>
<dbReference type="PANTHER" id="PTHR34413:SF2">
    <property type="entry name" value="PROPHAGE TAIL FIBER ASSEMBLY PROTEIN HOMOLOG TFAE-RELATED"/>
    <property type="match status" value="1"/>
</dbReference>
<reference evidence="1" key="1">
    <citation type="journal article" date="2018" name="Genome Biol.">
        <title>SKESA: strategic k-mer extension for scrupulous assemblies.</title>
        <authorList>
            <person name="Souvorov A."/>
            <person name="Agarwala R."/>
            <person name="Lipman D.J."/>
        </authorList>
    </citation>
    <scope>NUCLEOTIDE SEQUENCE</scope>
    <source>
        <strain evidence="1">O50</strain>
    </source>
</reference>
<dbReference type="EMBL" id="DACSXJ010000007">
    <property type="protein sequence ID" value="HAT3897189.1"/>
    <property type="molecule type" value="Genomic_DNA"/>
</dbReference>
<reference evidence="1" key="2">
    <citation type="submission" date="2020-09" db="EMBL/GenBank/DDBJ databases">
        <authorList>
            <consortium name="NCBI Pathogen Detection Project"/>
        </authorList>
    </citation>
    <scope>NUCLEOTIDE SEQUENCE</scope>
    <source>
        <strain evidence="1">O50</strain>
    </source>
</reference>
<accession>A0A7D7AZN5</accession>
<dbReference type="Pfam" id="PF02413">
    <property type="entry name" value="Caudo_TAP"/>
    <property type="match status" value="1"/>
</dbReference>
<dbReference type="Proteomes" id="UP000855471">
    <property type="component" value="Unassembled WGS sequence"/>
</dbReference>
<evidence type="ECO:0000313" key="1">
    <source>
        <dbReference type="EMBL" id="HAT3897189.1"/>
    </source>
</evidence>
<protein>
    <submittedName>
        <fullName evidence="1">Tail fiber assembly protein</fullName>
    </submittedName>
</protein>
<dbReference type="InterPro" id="IPR003458">
    <property type="entry name" value="Phage_T4_Gp38_tail_assem"/>
</dbReference>
<dbReference type="InterPro" id="IPR051220">
    <property type="entry name" value="TFA_Chaperone"/>
</dbReference>
<comment type="caution">
    <text evidence="1">The sequence shown here is derived from an EMBL/GenBank/DDBJ whole genome shotgun (WGS) entry which is preliminary data.</text>
</comment>
<dbReference type="AlphaFoldDB" id="A0A7D7AZN5"/>
<dbReference type="PANTHER" id="PTHR34413">
    <property type="entry name" value="PROPHAGE TAIL FIBER ASSEMBLY PROTEIN HOMOLOG TFAE-RELATED-RELATED"/>
    <property type="match status" value="1"/>
</dbReference>
<organism evidence="1">
    <name type="scientific">Citrobacter freundii</name>
    <dbReference type="NCBI Taxonomy" id="546"/>
    <lineage>
        <taxon>Bacteria</taxon>
        <taxon>Pseudomonadati</taxon>
        <taxon>Pseudomonadota</taxon>
        <taxon>Gammaproteobacteria</taxon>
        <taxon>Enterobacterales</taxon>
        <taxon>Enterobacteriaceae</taxon>
        <taxon>Citrobacter</taxon>
        <taxon>Citrobacter freundii complex</taxon>
    </lineage>
</organism>
<sequence>MMSLFDKNGNATETHVATVSSYDAMTGEFIDTYDVRIIDGTGIPAFSTLTIAPEPEKGFAHIWNGQSWDAVPDFRGMTAYIKESGEVVTVSDIGELAETLTLIKPLTPFDKWDGMQWVTDTEAQFAEAITQAENERQRLLKHADAAMLDWRTELMLGEISDANRAKLSAWLAYKNEVKAVDVTINPENVSWPVPPEA</sequence>
<gene>
    <name evidence="1" type="ORF">I9Y29_001602</name>
</gene>